<name>A0A0A9E7G0_ARUDO</name>
<dbReference type="AlphaFoldDB" id="A0A0A9E7G0"/>
<reference evidence="1" key="2">
    <citation type="journal article" date="2015" name="Data Brief">
        <title>Shoot transcriptome of the giant reed, Arundo donax.</title>
        <authorList>
            <person name="Barrero R.A."/>
            <person name="Guerrero F.D."/>
            <person name="Moolhuijzen P."/>
            <person name="Goolsby J.A."/>
            <person name="Tidwell J."/>
            <person name="Bellgard S.E."/>
            <person name="Bellgard M.I."/>
        </authorList>
    </citation>
    <scope>NUCLEOTIDE SEQUENCE</scope>
    <source>
        <tissue evidence="1">Shoot tissue taken approximately 20 cm above the soil surface</tissue>
    </source>
</reference>
<reference evidence="1" key="1">
    <citation type="submission" date="2014-09" db="EMBL/GenBank/DDBJ databases">
        <authorList>
            <person name="Magalhaes I.L.F."/>
            <person name="Oliveira U."/>
            <person name="Santos F.R."/>
            <person name="Vidigal T.H.D.A."/>
            <person name="Brescovit A.D."/>
            <person name="Santos A.J."/>
        </authorList>
    </citation>
    <scope>NUCLEOTIDE SEQUENCE</scope>
    <source>
        <tissue evidence="1">Shoot tissue taken approximately 20 cm above the soil surface</tissue>
    </source>
</reference>
<proteinExistence type="predicted"/>
<organism evidence="1">
    <name type="scientific">Arundo donax</name>
    <name type="common">Giant reed</name>
    <name type="synonym">Donax arundinaceus</name>
    <dbReference type="NCBI Taxonomy" id="35708"/>
    <lineage>
        <taxon>Eukaryota</taxon>
        <taxon>Viridiplantae</taxon>
        <taxon>Streptophyta</taxon>
        <taxon>Embryophyta</taxon>
        <taxon>Tracheophyta</taxon>
        <taxon>Spermatophyta</taxon>
        <taxon>Magnoliopsida</taxon>
        <taxon>Liliopsida</taxon>
        <taxon>Poales</taxon>
        <taxon>Poaceae</taxon>
        <taxon>PACMAD clade</taxon>
        <taxon>Arundinoideae</taxon>
        <taxon>Arundineae</taxon>
        <taxon>Arundo</taxon>
    </lineage>
</organism>
<sequence length="82" mass="9458">MGMTAAIGASTLTVYQHPDGSATLRWFSFPFLLQNICFLREPFLCLYFCKFVDILNKCVPSQHFLCLNSTWFYEAQLLLIVI</sequence>
<accession>A0A0A9E7G0</accession>
<dbReference type="EMBL" id="GBRH01204065">
    <property type="protein sequence ID" value="JAD93830.1"/>
    <property type="molecule type" value="Transcribed_RNA"/>
</dbReference>
<protein>
    <submittedName>
        <fullName evidence="1">Uncharacterized protein</fullName>
    </submittedName>
</protein>
<evidence type="ECO:0000313" key="1">
    <source>
        <dbReference type="EMBL" id="JAD93830.1"/>
    </source>
</evidence>